<protein>
    <submittedName>
        <fullName evidence="2">Glycosyltransferase involved in cell wall bisynthesis</fullName>
    </submittedName>
</protein>
<dbReference type="RefSeq" id="WP_093921540.1">
    <property type="nucleotide sequence ID" value="NZ_FONW01000016.1"/>
</dbReference>
<dbReference type="Proteomes" id="UP000198964">
    <property type="component" value="Unassembled WGS sequence"/>
</dbReference>
<proteinExistence type="predicted"/>
<dbReference type="AlphaFoldDB" id="A0A1I2LLM2"/>
<organism evidence="2 3">
    <name type="scientific">Sunxiuqinia elliptica</name>
    <dbReference type="NCBI Taxonomy" id="655355"/>
    <lineage>
        <taxon>Bacteria</taxon>
        <taxon>Pseudomonadati</taxon>
        <taxon>Bacteroidota</taxon>
        <taxon>Bacteroidia</taxon>
        <taxon>Marinilabiliales</taxon>
        <taxon>Prolixibacteraceae</taxon>
        <taxon>Sunxiuqinia</taxon>
    </lineage>
</organism>
<accession>A0A1I2LLM2</accession>
<sequence length="433" mass="48665">MKIAHVIPGSGGSFYCGNCLRDSKSMRALQALGQEVVKVPLYLPLFEDGHDLNEVPVFYGAVDIYLKQRFPVFRHMPAFVDKMLNSKSVLHLAAQNAGSTRAKGLEEMTVSMLLGEEGLQQDELERLVAWLRDEARPDVVHLSNALLLGLARRIKQEMNIPVVCSLQDEDVWVDVMSDQHREEVWQLMTERGHEVDAFVAVSDFYATVMRKRMQIRPEQLFINHIGVDASDYSVRPVDQKEPMIGYISRMCEENGLGVLIDAFVELKKETRFDVVKLKITGGKTNDDTDFIRHQKKKLVSAGIESDVLWVEEFEGPSRQEFFDSVALLTVPVLKGEAFGLYLLEALASGIPIVQPALGAFPEIIDLSEGGMTYQDNTSECLANTWKSIILDKEKLAAYSAKGLEGVRTHFDVRQQAEKLVDIYARTVKSSIVR</sequence>
<gene>
    <name evidence="2" type="ORF">SAMN05216283_11630</name>
</gene>
<evidence type="ECO:0000313" key="2">
    <source>
        <dbReference type="EMBL" id="SFF79360.1"/>
    </source>
</evidence>
<dbReference type="Gene3D" id="3.40.50.2000">
    <property type="entry name" value="Glycogen Phosphorylase B"/>
    <property type="match status" value="2"/>
</dbReference>
<dbReference type="Pfam" id="PF13439">
    <property type="entry name" value="Glyco_transf_4"/>
    <property type="match status" value="1"/>
</dbReference>
<feature type="domain" description="Glycosyltransferase subfamily 4-like N-terminal" evidence="1">
    <location>
        <begin position="124"/>
        <end position="230"/>
    </location>
</feature>
<name>A0A1I2LLM2_9BACT</name>
<dbReference type="PANTHER" id="PTHR45947:SF3">
    <property type="entry name" value="SULFOQUINOVOSYL TRANSFERASE SQD2"/>
    <property type="match status" value="1"/>
</dbReference>
<keyword evidence="3" id="KW-1185">Reference proteome</keyword>
<keyword evidence="2" id="KW-0808">Transferase</keyword>
<dbReference type="SUPFAM" id="SSF53756">
    <property type="entry name" value="UDP-Glycosyltransferase/glycogen phosphorylase"/>
    <property type="match status" value="1"/>
</dbReference>
<dbReference type="STRING" id="655355.SAMN05216283_11630"/>
<dbReference type="InterPro" id="IPR028098">
    <property type="entry name" value="Glyco_trans_4-like_N"/>
</dbReference>
<evidence type="ECO:0000259" key="1">
    <source>
        <dbReference type="Pfam" id="PF13439"/>
    </source>
</evidence>
<dbReference type="Pfam" id="PF13692">
    <property type="entry name" value="Glyco_trans_1_4"/>
    <property type="match status" value="1"/>
</dbReference>
<dbReference type="PANTHER" id="PTHR45947">
    <property type="entry name" value="SULFOQUINOVOSYL TRANSFERASE SQD2"/>
    <property type="match status" value="1"/>
</dbReference>
<dbReference type="EMBL" id="FONW01000016">
    <property type="protein sequence ID" value="SFF79360.1"/>
    <property type="molecule type" value="Genomic_DNA"/>
</dbReference>
<dbReference type="InterPro" id="IPR050194">
    <property type="entry name" value="Glycosyltransferase_grp1"/>
</dbReference>
<evidence type="ECO:0000313" key="3">
    <source>
        <dbReference type="Proteomes" id="UP000198964"/>
    </source>
</evidence>
<dbReference type="CDD" id="cd03801">
    <property type="entry name" value="GT4_PimA-like"/>
    <property type="match status" value="1"/>
</dbReference>
<reference evidence="2 3" key="1">
    <citation type="submission" date="2016-10" db="EMBL/GenBank/DDBJ databases">
        <authorList>
            <person name="de Groot N.N."/>
        </authorList>
    </citation>
    <scope>NUCLEOTIDE SEQUENCE [LARGE SCALE GENOMIC DNA]</scope>
    <source>
        <strain evidence="2 3">CGMCC 1.9156</strain>
    </source>
</reference>
<dbReference type="GO" id="GO:0016757">
    <property type="term" value="F:glycosyltransferase activity"/>
    <property type="evidence" value="ECO:0007669"/>
    <property type="project" value="TreeGrafter"/>
</dbReference>